<proteinExistence type="predicted"/>
<dbReference type="Gene3D" id="4.10.240.10">
    <property type="entry name" value="Zn(2)-C6 fungal-type DNA-binding domain"/>
    <property type="match status" value="1"/>
</dbReference>
<evidence type="ECO:0000256" key="1">
    <source>
        <dbReference type="ARBA" id="ARBA00004123"/>
    </source>
</evidence>
<dbReference type="Proteomes" id="UP000775547">
    <property type="component" value="Unassembled WGS sequence"/>
</dbReference>
<feature type="region of interest" description="Disordered" evidence="4">
    <location>
        <begin position="736"/>
        <end position="757"/>
    </location>
</feature>
<dbReference type="Pfam" id="PF04082">
    <property type="entry name" value="Fungal_trans"/>
    <property type="match status" value="1"/>
</dbReference>
<dbReference type="PROSITE" id="PS00463">
    <property type="entry name" value="ZN2_CY6_FUNGAL_1"/>
    <property type="match status" value="1"/>
</dbReference>
<comment type="caution">
    <text evidence="6">The sequence shown here is derived from an EMBL/GenBank/DDBJ whole genome shotgun (WGS) entry which is preliminary data.</text>
</comment>
<dbReference type="EMBL" id="JABCKV010000024">
    <property type="protein sequence ID" value="KAG5646228.1"/>
    <property type="molecule type" value="Genomic_DNA"/>
</dbReference>
<evidence type="ECO:0000259" key="5">
    <source>
        <dbReference type="PROSITE" id="PS50048"/>
    </source>
</evidence>
<feature type="compositionally biased region" description="Polar residues" evidence="4">
    <location>
        <begin position="111"/>
        <end position="129"/>
    </location>
</feature>
<feature type="region of interest" description="Disordered" evidence="4">
    <location>
        <begin position="111"/>
        <end position="152"/>
    </location>
</feature>
<dbReference type="SMART" id="SM00906">
    <property type="entry name" value="Fungal_trans"/>
    <property type="match status" value="1"/>
</dbReference>
<dbReference type="InterPro" id="IPR050613">
    <property type="entry name" value="Sec_Metabolite_Reg"/>
</dbReference>
<dbReference type="InterPro" id="IPR007219">
    <property type="entry name" value="XnlR_reg_dom"/>
</dbReference>
<dbReference type="GO" id="GO:0006351">
    <property type="term" value="P:DNA-templated transcription"/>
    <property type="evidence" value="ECO:0007669"/>
    <property type="project" value="InterPro"/>
</dbReference>
<dbReference type="InterPro" id="IPR036864">
    <property type="entry name" value="Zn2-C6_fun-type_DNA-bd_sf"/>
</dbReference>
<evidence type="ECO:0000313" key="6">
    <source>
        <dbReference type="EMBL" id="KAG5646228.1"/>
    </source>
</evidence>
<reference evidence="6" key="2">
    <citation type="submission" date="2021-10" db="EMBL/GenBank/DDBJ databases">
        <title>Phylogenomics reveals ancestral predisposition of the termite-cultivated fungus Termitomyces towards a domesticated lifestyle.</title>
        <authorList>
            <person name="Auxier B."/>
            <person name="Grum-Grzhimaylo A."/>
            <person name="Cardenas M.E."/>
            <person name="Lodge J.D."/>
            <person name="Laessoe T."/>
            <person name="Pedersen O."/>
            <person name="Smith M.E."/>
            <person name="Kuyper T.W."/>
            <person name="Franco-Molano E.A."/>
            <person name="Baroni T.J."/>
            <person name="Aanen D.K."/>
        </authorList>
    </citation>
    <scope>NUCLEOTIDE SEQUENCE</scope>
    <source>
        <strain evidence="6">AP01</strain>
        <tissue evidence="6">Mycelium</tissue>
    </source>
</reference>
<feature type="domain" description="Zn(2)-C6 fungal-type" evidence="5">
    <location>
        <begin position="23"/>
        <end position="54"/>
    </location>
</feature>
<dbReference type="SMART" id="SM00066">
    <property type="entry name" value="GAL4"/>
    <property type="match status" value="1"/>
</dbReference>
<name>A0A9P7KD56_9AGAR</name>
<reference evidence="6" key="1">
    <citation type="submission" date="2020-07" db="EMBL/GenBank/DDBJ databases">
        <authorList>
            <person name="Nieuwenhuis M."/>
            <person name="Van De Peppel L.J.J."/>
        </authorList>
    </citation>
    <scope>NUCLEOTIDE SEQUENCE</scope>
    <source>
        <strain evidence="6">AP01</strain>
        <tissue evidence="6">Mycelium</tissue>
    </source>
</reference>
<evidence type="ECO:0000256" key="3">
    <source>
        <dbReference type="ARBA" id="ARBA00023242"/>
    </source>
</evidence>
<keyword evidence="7" id="KW-1185">Reference proteome</keyword>
<evidence type="ECO:0000256" key="4">
    <source>
        <dbReference type="SAM" id="MobiDB-lite"/>
    </source>
</evidence>
<dbReference type="GO" id="GO:0005634">
    <property type="term" value="C:nucleus"/>
    <property type="evidence" value="ECO:0007669"/>
    <property type="project" value="UniProtKB-SubCell"/>
</dbReference>
<dbReference type="InterPro" id="IPR001138">
    <property type="entry name" value="Zn2Cys6_DnaBD"/>
</dbReference>
<dbReference type="PROSITE" id="PS50048">
    <property type="entry name" value="ZN2_CY6_FUNGAL_2"/>
    <property type="match status" value="1"/>
</dbReference>
<keyword evidence="2" id="KW-0479">Metal-binding</keyword>
<dbReference type="GO" id="GO:0000981">
    <property type="term" value="F:DNA-binding transcription factor activity, RNA polymerase II-specific"/>
    <property type="evidence" value="ECO:0007669"/>
    <property type="project" value="InterPro"/>
</dbReference>
<evidence type="ECO:0000313" key="7">
    <source>
        <dbReference type="Proteomes" id="UP000775547"/>
    </source>
</evidence>
<dbReference type="PANTHER" id="PTHR31001:SF87">
    <property type="entry name" value="COL-21"/>
    <property type="match status" value="1"/>
</dbReference>
<dbReference type="Pfam" id="PF00172">
    <property type="entry name" value="Zn_clus"/>
    <property type="match status" value="1"/>
</dbReference>
<sequence>MDATRPVVETGKEKKTRRRLRLSCVECTKRRQKCDRTYPCSLCVSRGVSHLCRWETVPVARPAPARPPKTTSSEETIQQLLSRIASLEQALGEQNVQELYGQTNADALFHNTPSGSSTLMATEGASSYVSPGPDIPSPSPSNLRGTDEEEPLSRPLNHLQPAAYATTSALAHLSLGHHGEYIGRGSVICALHAISTGTNPRFLYAKSTDVSTSARGSNSGLMSTPLFDRVEDLLRNVPPLPIATILLQAFFTESNWRFGIPEEWFWAACTQMWDVLEYSGPRVIQINTNWLSLLFAVLAYAPKSASSSDEDSDNSSDHYYLCAMTARRIAEDDYLNKPNLELSVMASAADGAVLSCLAVPLLCSYLSQTGRVSEAWKLAGTGLRNAEAVGMHRDPEWNQWQAMSKDEKILRRRAWWGLYIRDKMYSYILGRPQMIRKEIFDTTVSSPNEVDGSRNMFESGQTTFIRLCTLVGEALEMCFSVAHPDLRLFLEMDDRFESWENDLLPEHRLPHDERATSHFTVKDLVIIHYQRYTLHTWYLLCRTKLHIAALTGNRTTKQPMADVLESRKTCILMSMRLIELQCETHDFALQSRAEYDSGTPAFPGSIWFFEGCFSLVEATVALITTVTRFPWREKVAEADQLVHRAVGVLRYVAGQETEKRGEIARMGVEILSSLQQEPWWRAQVSDAATPSIPMTDSTAFQSGLSISHPAMQPVYFDYDWFSLYGDSPNLYMAIGSDGQAAPPSDDATHGVTMGNKP</sequence>
<dbReference type="OrthoDB" id="3364175at2759"/>
<protein>
    <recommendedName>
        <fullName evidence="5">Zn(2)-C6 fungal-type domain-containing protein</fullName>
    </recommendedName>
</protein>
<dbReference type="CDD" id="cd12148">
    <property type="entry name" value="fungal_TF_MHR"/>
    <property type="match status" value="1"/>
</dbReference>
<comment type="subcellular location">
    <subcellularLocation>
        <location evidence="1">Nucleus</location>
    </subcellularLocation>
</comment>
<dbReference type="GO" id="GO:0008270">
    <property type="term" value="F:zinc ion binding"/>
    <property type="evidence" value="ECO:0007669"/>
    <property type="project" value="InterPro"/>
</dbReference>
<gene>
    <name evidence="6" type="ORF">DXG03_004055</name>
</gene>
<accession>A0A9P7KD56</accession>
<organism evidence="6 7">
    <name type="scientific">Asterophora parasitica</name>
    <dbReference type="NCBI Taxonomy" id="117018"/>
    <lineage>
        <taxon>Eukaryota</taxon>
        <taxon>Fungi</taxon>
        <taxon>Dikarya</taxon>
        <taxon>Basidiomycota</taxon>
        <taxon>Agaricomycotina</taxon>
        <taxon>Agaricomycetes</taxon>
        <taxon>Agaricomycetidae</taxon>
        <taxon>Agaricales</taxon>
        <taxon>Tricholomatineae</taxon>
        <taxon>Lyophyllaceae</taxon>
        <taxon>Asterophora</taxon>
    </lineage>
</organism>
<keyword evidence="3" id="KW-0539">Nucleus</keyword>
<dbReference type="SUPFAM" id="SSF57701">
    <property type="entry name" value="Zn2/Cys6 DNA-binding domain"/>
    <property type="match status" value="1"/>
</dbReference>
<dbReference type="PANTHER" id="PTHR31001">
    <property type="entry name" value="UNCHARACTERIZED TRANSCRIPTIONAL REGULATORY PROTEIN"/>
    <property type="match status" value="1"/>
</dbReference>
<evidence type="ECO:0000256" key="2">
    <source>
        <dbReference type="ARBA" id="ARBA00022723"/>
    </source>
</evidence>
<dbReference type="AlphaFoldDB" id="A0A9P7KD56"/>
<dbReference type="GO" id="GO:0003677">
    <property type="term" value="F:DNA binding"/>
    <property type="evidence" value="ECO:0007669"/>
    <property type="project" value="InterPro"/>
</dbReference>